<dbReference type="CDD" id="cd06261">
    <property type="entry name" value="TM_PBP2"/>
    <property type="match status" value="1"/>
</dbReference>
<feature type="transmembrane region" description="Helical" evidence="9">
    <location>
        <begin position="23"/>
        <end position="54"/>
    </location>
</feature>
<dbReference type="PROSITE" id="PS50928">
    <property type="entry name" value="ABC_TM1"/>
    <property type="match status" value="1"/>
</dbReference>
<feature type="transmembrane region" description="Helical" evidence="9">
    <location>
        <begin position="95"/>
        <end position="119"/>
    </location>
</feature>
<evidence type="ECO:0000256" key="5">
    <source>
        <dbReference type="ARBA" id="ARBA00022692"/>
    </source>
</evidence>
<comment type="similarity">
    <text evidence="2">Belongs to the binding-protein-dependent transport system permease family. HisMQ subfamily.</text>
</comment>
<dbReference type="InterPro" id="IPR043429">
    <property type="entry name" value="ArtM/GltK/GlnP/TcyL/YhdX-like"/>
</dbReference>
<proteinExistence type="inferred from homology"/>
<evidence type="ECO:0000256" key="8">
    <source>
        <dbReference type="ARBA" id="ARBA00023136"/>
    </source>
</evidence>
<keyword evidence="7 9" id="KW-1133">Transmembrane helix</keyword>
<dbReference type="InParanoid" id="A0A6G9ICW9"/>
<keyword evidence="12" id="KW-1185">Reference proteome</keyword>
<feature type="transmembrane region" description="Helical" evidence="9">
    <location>
        <begin position="61"/>
        <end position="83"/>
    </location>
</feature>
<evidence type="ECO:0000256" key="6">
    <source>
        <dbReference type="ARBA" id="ARBA00022970"/>
    </source>
</evidence>
<keyword evidence="4" id="KW-1003">Cell membrane</keyword>
<gene>
    <name evidence="11" type="ORF">IPMB12_08340</name>
</gene>
<evidence type="ECO:0000256" key="3">
    <source>
        <dbReference type="ARBA" id="ARBA00022448"/>
    </source>
</evidence>
<dbReference type="GO" id="GO:0043190">
    <property type="term" value="C:ATP-binding cassette (ABC) transporter complex"/>
    <property type="evidence" value="ECO:0007669"/>
    <property type="project" value="InterPro"/>
</dbReference>
<feature type="domain" description="ABC transmembrane type-1" evidence="10">
    <location>
        <begin position="26"/>
        <end position="216"/>
    </location>
</feature>
<dbReference type="PANTHER" id="PTHR30614">
    <property type="entry name" value="MEMBRANE COMPONENT OF AMINO ACID ABC TRANSPORTER"/>
    <property type="match status" value="1"/>
</dbReference>
<keyword evidence="8 9" id="KW-0472">Membrane</keyword>
<dbReference type="Gene3D" id="1.10.3720.10">
    <property type="entry name" value="MetI-like"/>
    <property type="match status" value="1"/>
</dbReference>
<dbReference type="KEGG" id="orb:IPMB12_08340"/>
<dbReference type="InterPro" id="IPR010065">
    <property type="entry name" value="AA_ABC_transptr_permease_3TM"/>
</dbReference>
<dbReference type="Pfam" id="PF00528">
    <property type="entry name" value="BPD_transp_1"/>
    <property type="match status" value="1"/>
</dbReference>
<sequence>MNFSVIWNNFEYLMWGVFPDGPLGGVALTLIISLAAGILSTILGIIFGIGLTILKGWTGNILKLVLGFLRAIPILMFIFWTYFLLPVLFNVDIPATFTVIIALSLIGAAYIAHSVYAGMTAISAGQWQAATSLGLGKYQVIFFIILPQALRMMLPSFVNQWIAMIKDSSLAYIVGVSEFTFLATQVNNRSMVYATEVFLFVIAVYFIICLLVDAVMGLVNRYLLKKY</sequence>
<evidence type="ECO:0000256" key="7">
    <source>
        <dbReference type="ARBA" id="ARBA00022989"/>
    </source>
</evidence>
<keyword evidence="3 9" id="KW-0813">Transport</keyword>
<evidence type="ECO:0000259" key="10">
    <source>
        <dbReference type="PROSITE" id="PS50928"/>
    </source>
</evidence>
<dbReference type="InterPro" id="IPR000515">
    <property type="entry name" value="MetI-like"/>
</dbReference>
<dbReference type="NCBIfam" id="TIGR01726">
    <property type="entry name" value="HEQRo_perm_3TM"/>
    <property type="match status" value="1"/>
</dbReference>
<dbReference type="PANTHER" id="PTHR30614:SF21">
    <property type="entry name" value="AMINO ACID ABC TRANSPORTER PERMEASE"/>
    <property type="match status" value="1"/>
</dbReference>
<evidence type="ECO:0000256" key="2">
    <source>
        <dbReference type="ARBA" id="ARBA00010072"/>
    </source>
</evidence>
<evidence type="ECO:0000256" key="9">
    <source>
        <dbReference type="RuleBase" id="RU363032"/>
    </source>
</evidence>
<dbReference type="GO" id="GO:0022857">
    <property type="term" value="F:transmembrane transporter activity"/>
    <property type="evidence" value="ECO:0007669"/>
    <property type="project" value="InterPro"/>
</dbReference>
<evidence type="ECO:0000256" key="1">
    <source>
        <dbReference type="ARBA" id="ARBA00004429"/>
    </source>
</evidence>
<feature type="transmembrane region" description="Helical" evidence="9">
    <location>
        <begin position="197"/>
        <end position="219"/>
    </location>
</feature>
<dbReference type="GO" id="GO:0006865">
    <property type="term" value="P:amino acid transport"/>
    <property type="evidence" value="ECO:0007669"/>
    <property type="project" value="UniProtKB-KW"/>
</dbReference>
<protein>
    <submittedName>
        <fullName evidence="11">Amino acid ABC transporter permease</fullName>
    </submittedName>
</protein>
<dbReference type="AlphaFoldDB" id="A0A6G9ICW9"/>
<organism evidence="11 12">
    <name type="scientific">Zophobihabitans entericus</name>
    <dbReference type="NCBI Taxonomy" id="1635327"/>
    <lineage>
        <taxon>Bacteria</taxon>
        <taxon>Pseudomonadati</taxon>
        <taxon>Pseudomonadota</taxon>
        <taxon>Gammaproteobacteria</taxon>
        <taxon>Orbales</taxon>
        <taxon>Orbaceae</taxon>
        <taxon>Zophobihabitans</taxon>
    </lineage>
</organism>
<dbReference type="SUPFAM" id="SSF161098">
    <property type="entry name" value="MetI-like"/>
    <property type="match status" value="1"/>
</dbReference>
<dbReference type="Proteomes" id="UP000501168">
    <property type="component" value="Chromosome"/>
</dbReference>
<dbReference type="InterPro" id="IPR035906">
    <property type="entry name" value="MetI-like_sf"/>
</dbReference>
<accession>A0A6G9ICW9</accession>
<dbReference type="EMBL" id="CP050253">
    <property type="protein sequence ID" value="QIQ21687.1"/>
    <property type="molecule type" value="Genomic_DNA"/>
</dbReference>
<evidence type="ECO:0000313" key="11">
    <source>
        <dbReference type="EMBL" id="QIQ21687.1"/>
    </source>
</evidence>
<keyword evidence="5 9" id="KW-0812">Transmembrane</keyword>
<evidence type="ECO:0000256" key="4">
    <source>
        <dbReference type="ARBA" id="ARBA00022475"/>
    </source>
</evidence>
<comment type="subcellular location">
    <subcellularLocation>
        <location evidence="1">Cell inner membrane</location>
        <topology evidence="1">Multi-pass membrane protein</topology>
    </subcellularLocation>
    <subcellularLocation>
        <location evidence="9">Cell membrane</location>
        <topology evidence="9">Multi-pass membrane protein</topology>
    </subcellularLocation>
</comment>
<keyword evidence="6" id="KW-0029">Amino-acid transport</keyword>
<evidence type="ECO:0000313" key="12">
    <source>
        <dbReference type="Proteomes" id="UP000501168"/>
    </source>
</evidence>
<name>A0A6G9ICW9_9GAMM</name>
<reference evidence="11 12" key="1">
    <citation type="submission" date="2020-03" db="EMBL/GenBank/DDBJ databases">
        <title>Complete genome sequence of Orbus sp. IPMB12 (BCRC 80908).</title>
        <authorList>
            <person name="Lo W.-S."/>
            <person name="Chang T.-H."/>
            <person name="Kuo C.-H."/>
        </authorList>
    </citation>
    <scope>NUCLEOTIDE SEQUENCE [LARGE SCALE GENOMIC DNA]</scope>
    <source>
        <strain evidence="11 12">IPMB12</strain>
    </source>
</reference>